<dbReference type="SUPFAM" id="SSF52317">
    <property type="entry name" value="Class I glutamine amidotransferase-like"/>
    <property type="match status" value="1"/>
</dbReference>
<dbReference type="GO" id="GO:0005829">
    <property type="term" value="C:cytosol"/>
    <property type="evidence" value="ECO:0007669"/>
    <property type="project" value="TreeGrafter"/>
</dbReference>
<dbReference type="RefSeq" id="WP_068135906.1">
    <property type="nucleotide sequence ID" value="NZ_AP014924.1"/>
</dbReference>
<dbReference type="Proteomes" id="UP000065807">
    <property type="component" value="Chromosome"/>
</dbReference>
<dbReference type="PROSITE" id="PS51273">
    <property type="entry name" value="GATASE_TYPE_1"/>
    <property type="match status" value="1"/>
</dbReference>
<dbReference type="STRING" id="1555112.LIP_1424"/>
<name>A0A0K2SJK6_LIMPI</name>
<dbReference type="InterPro" id="IPR029062">
    <property type="entry name" value="Class_I_gatase-like"/>
</dbReference>
<dbReference type="KEGG" id="lpil:LIP_1424"/>
<dbReference type="OrthoDB" id="9813383at2"/>
<evidence type="ECO:0000256" key="1">
    <source>
        <dbReference type="SAM" id="MobiDB-lite"/>
    </source>
</evidence>
<sequence length="300" mass="32068">MPDERPLIGITVAFDDGTDLESLRPHVELFFSDAPYARAIERAGGLPVLVPLVGEQALPGFIRQMDGLLFSGGGGYLRARHRRQQQLPDLEALAPRRFRFESALLRAALAADTPVLGVCRGHQMIVRLLGGRIRASLPPGAHAHYREEVPIGRRPVHGIRIEPDSLLAAILGRTEIGVNSLHRQAARWVAPPLRVSARAEDGVIEAVESRAHSFVLGVQFHPELLLAEQPRWLRLFDSLVRAAGRHRLVREGHPPAGGALTGTDRASTGTDGAAVGDGATAPAAGVAVGHAASSSAARLE</sequence>
<dbReference type="Pfam" id="PF07722">
    <property type="entry name" value="Peptidase_C26"/>
    <property type="match status" value="1"/>
</dbReference>
<dbReference type="PANTHER" id="PTHR43235:SF1">
    <property type="entry name" value="GLUTAMINE AMIDOTRANSFERASE PB2B2.05-RELATED"/>
    <property type="match status" value="1"/>
</dbReference>
<reference evidence="3" key="2">
    <citation type="journal article" date="2016" name="Int. J. Syst. Evol. Microbiol.">
        <title>Complete genome sequence and cell structure of Limnochorda pilosa, a Gram-negative spore-former within the phylum Firmicutes.</title>
        <authorList>
            <person name="Watanabe M."/>
            <person name="Kojima H."/>
            <person name="Fukui M."/>
        </authorList>
    </citation>
    <scope>NUCLEOTIDE SEQUENCE [LARGE SCALE GENOMIC DNA]</scope>
    <source>
        <strain evidence="3">HC45</strain>
    </source>
</reference>
<dbReference type="PRINTS" id="PR00096">
    <property type="entry name" value="GATASE"/>
</dbReference>
<accession>A0A0K2SJK6</accession>
<reference evidence="3" key="1">
    <citation type="submission" date="2015-07" db="EMBL/GenBank/DDBJ databases">
        <title>Complete genome sequence and phylogenetic analysis of Limnochorda pilosa.</title>
        <authorList>
            <person name="Watanabe M."/>
            <person name="Kojima H."/>
            <person name="Fukui M."/>
        </authorList>
    </citation>
    <scope>NUCLEOTIDE SEQUENCE [LARGE SCALE GENOMIC DNA]</scope>
    <source>
        <strain evidence="3">HC45</strain>
    </source>
</reference>
<dbReference type="PANTHER" id="PTHR43235">
    <property type="entry name" value="GLUTAMINE AMIDOTRANSFERASE PB2B2.05-RELATED"/>
    <property type="match status" value="1"/>
</dbReference>
<dbReference type="GO" id="GO:0033969">
    <property type="term" value="F:gamma-glutamyl-gamma-aminobutyrate hydrolase activity"/>
    <property type="evidence" value="ECO:0007669"/>
    <property type="project" value="TreeGrafter"/>
</dbReference>
<proteinExistence type="predicted"/>
<dbReference type="PRINTS" id="PR00097">
    <property type="entry name" value="ANTSNTHASEII"/>
</dbReference>
<dbReference type="GO" id="GO:0006598">
    <property type="term" value="P:polyamine catabolic process"/>
    <property type="evidence" value="ECO:0007669"/>
    <property type="project" value="TreeGrafter"/>
</dbReference>
<feature type="region of interest" description="Disordered" evidence="1">
    <location>
        <begin position="250"/>
        <end position="276"/>
    </location>
</feature>
<dbReference type="EMBL" id="AP014924">
    <property type="protein sequence ID" value="BAS27275.1"/>
    <property type="molecule type" value="Genomic_DNA"/>
</dbReference>
<dbReference type="InterPro" id="IPR011697">
    <property type="entry name" value="Peptidase_C26"/>
</dbReference>
<dbReference type="Gene3D" id="3.40.50.880">
    <property type="match status" value="1"/>
</dbReference>
<evidence type="ECO:0000313" key="2">
    <source>
        <dbReference type="EMBL" id="BAS27275.1"/>
    </source>
</evidence>
<dbReference type="AlphaFoldDB" id="A0A0K2SJK6"/>
<organism evidence="2 3">
    <name type="scientific">Limnochorda pilosa</name>
    <dbReference type="NCBI Taxonomy" id="1555112"/>
    <lineage>
        <taxon>Bacteria</taxon>
        <taxon>Bacillati</taxon>
        <taxon>Bacillota</taxon>
        <taxon>Limnochordia</taxon>
        <taxon>Limnochordales</taxon>
        <taxon>Limnochordaceae</taxon>
        <taxon>Limnochorda</taxon>
    </lineage>
</organism>
<dbReference type="InterPro" id="IPR044668">
    <property type="entry name" value="PuuD-like"/>
</dbReference>
<protein>
    <submittedName>
        <fullName evidence="2">Peptidase C26</fullName>
    </submittedName>
</protein>
<evidence type="ECO:0000313" key="3">
    <source>
        <dbReference type="Proteomes" id="UP000065807"/>
    </source>
</evidence>
<feature type="compositionally biased region" description="Low complexity" evidence="1">
    <location>
        <begin position="266"/>
        <end position="276"/>
    </location>
</feature>
<gene>
    <name evidence="2" type="ORF">LIP_1424</name>
</gene>
<keyword evidence="3" id="KW-1185">Reference proteome</keyword>